<dbReference type="GO" id="GO:0061630">
    <property type="term" value="F:ubiquitin protein ligase activity"/>
    <property type="evidence" value="ECO:0007669"/>
    <property type="project" value="UniProtKB-EC"/>
</dbReference>
<keyword evidence="9" id="KW-1185">Reference proteome</keyword>
<dbReference type="SUPFAM" id="SSF57850">
    <property type="entry name" value="RING/U-box"/>
    <property type="match status" value="1"/>
</dbReference>
<comment type="caution">
    <text evidence="8">The sequence shown here is derived from an EMBL/GenBank/DDBJ whole genome shotgun (WGS) entry which is preliminary data.</text>
</comment>
<accession>A0A830CE99</accession>
<gene>
    <name evidence="8" type="ORF">PHJA_001499900</name>
</gene>
<dbReference type="InterPro" id="IPR013083">
    <property type="entry name" value="Znf_RING/FYVE/PHD"/>
</dbReference>
<protein>
    <recommendedName>
        <fullName evidence="2">RING-type E3 ubiquitin transferase</fullName>
        <ecNumber evidence="2">2.3.2.27</ecNumber>
    </recommendedName>
</protein>
<dbReference type="Pfam" id="PF13639">
    <property type="entry name" value="zf-RING_2"/>
    <property type="match status" value="1"/>
</dbReference>
<dbReference type="GO" id="GO:0008270">
    <property type="term" value="F:zinc ion binding"/>
    <property type="evidence" value="ECO:0007669"/>
    <property type="project" value="UniProtKB-KW"/>
</dbReference>
<dbReference type="Gene3D" id="3.30.40.10">
    <property type="entry name" value="Zinc/RING finger domain, C3HC4 (zinc finger)"/>
    <property type="match status" value="1"/>
</dbReference>
<dbReference type="SMART" id="SM00744">
    <property type="entry name" value="RINGv"/>
    <property type="match status" value="1"/>
</dbReference>
<dbReference type="InterPro" id="IPR011016">
    <property type="entry name" value="Znf_RING-CH"/>
</dbReference>
<dbReference type="EMBL" id="BMAC01000319">
    <property type="protein sequence ID" value="GFP93555.1"/>
    <property type="molecule type" value="Genomic_DNA"/>
</dbReference>
<name>A0A830CE99_9LAMI</name>
<organism evidence="8 9">
    <name type="scientific">Phtheirospermum japonicum</name>
    <dbReference type="NCBI Taxonomy" id="374723"/>
    <lineage>
        <taxon>Eukaryota</taxon>
        <taxon>Viridiplantae</taxon>
        <taxon>Streptophyta</taxon>
        <taxon>Embryophyta</taxon>
        <taxon>Tracheophyta</taxon>
        <taxon>Spermatophyta</taxon>
        <taxon>Magnoliopsida</taxon>
        <taxon>eudicotyledons</taxon>
        <taxon>Gunneridae</taxon>
        <taxon>Pentapetalae</taxon>
        <taxon>asterids</taxon>
        <taxon>lamiids</taxon>
        <taxon>Lamiales</taxon>
        <taxon>Orobanchaceae</taxon>
        <taxon>Orobanchaceae incertae sedis</taxon>
        <taxon>Phtheirospermum</taxon>
    </lineage>
</organism>
<comment type="catalytic activity">
    <reaction evidence="1">
        <text>S-ubiquitinyl-[E2 ubiquitin-conjugating enzyme]-L-cysteine + [acceptor protein]-L-lysine = [E2 ubiquitin-conjugating enzyme]-L-cysteine + N(6)-ubiquitinyl-[acceptor protein]-L-lysine.</text>
        <dbReference type="EC" id="2.3.2.27"/>
    </reaction>
</comment>
<sequence>MVPAMESSIESLERKEILVAGSMDGACPVCMDEFSRDYSEVVVCMPCSHYFHGDCINKWLRTSHYCPVCRFEMPTT</sequence>
<evidence type="ECO:0000256" key="1">
    <source>
        <dbReference type="ARBA" id="ARBA00000900"/>
    </source>
</evidence>
<evidence type="ECO:0000256" key="4">
    <source>
        <dbReference type="ARBA" id="ARBA00022771"/>
    </source>
</evidence>
<dbReference type="GO" id="GO:0005737">
    <property type="term" value="C:cytoplasm"/>
    <property type="evidence" value="ECO:0007669"/>
    <property type="project" value="TreeGrafter"/>
</dbReference>
<keyword evidence="3" id="KW-0479">Metal-binding</keyword>
<dbReference type="GO" id="GO:0016567">
    <property type="term" value="P:protein ubiquitination"/>
    <property type="evidence" value="ECO:0007669"/>
    <property type="project" value="TreeGrafter"/>
</dbReference>
<evidence type="ECO:0000256" key="2">
    <source>
        <dbReference type="ARBA" id="ARBA00012483"/>
    </source>
</evidence>
<evidence type="ECO:0000256" key="5">
    <source>
        <dbReference type="ARBA" id="ARBA00022833"/>
    </source>
</evidence>
<evidence type="ECO:0000259" key="7">
    <source>
        <dbReference type="PROSITE" id="PS50089"/>
    </source>
</evidence>
<evidence type="ECO:0000313" key="8">
    <source>
        <dbReference type="EMBL" id="GFP93555.1"/>
    </source>
</evidence>
<dbReference type="PROSITE" id="PS50089">
    <property type="entry name" value="ZF_RING_2"/>
    <property type="match status" value="1"/>
</dbReference>
<dbReference type="PANTHER" id="PTHR15710">
    <property type="entry name" value="E3 UBIQUITIN-PROTEIN LIGASE PRAJA"/>
    <property type="match status" value="1"/>
</dbReference>
<dbReference type="OrthoDB" id="4348522at2759"/>
<dbReference type="PANTHER" id="PTHR15710:SF77">
    <property type="entry name" value="RING-H2 FINGER PROTEIN ATL21B"/>
    <property type="match status" value="1"/>
</dbReference>
<evidence type="ECO:0000256" key="6">
    <source>
        <dbReference type="PROSITE-ProRule" id="PRU00175"/>
    </source>
</evidence>
<dbReference type="InterPro" id="IPR001841">
    <property type="entry name" value="Znf_RING"/>
</dbReference>
<keyword evidence="5" id="KW-0862">Zinc</keyword>
<reference evidence="8" key="1">
    <citation type="submission" date="2020-07" db="EMBL/GenBank/DDBJ databases">
        <title>Ethylene signaling mediates host invasion by parasitic plants.</title>
        <authorList>
            <person name="Yoshida S."/>
        </authorList>
    </citation>
    <scope>NUCLEOTIDE SEQUENCE</scope>
    <source>
        <strain evidence="8">Okayama</strain>
    </source>
</reference>
<evidence type="ECO:0000313" key="9">
    <source>
        <dbReference type="Proteomes" id="UP000653305"/>
    </source>
</evidence>
<evidence type="ECO:0000256" key="3">
    <source>
        <dbReference type="ARBA" id="ARBA00022723"/>
    </source>
</evidence>
<dbReference type="EC" id="2.3.2.27" evidence="2"/>
<feature type="domain" description="RING-type" evidence="7">
    <location>
        <begin position="27"/>
        <end position="70"/>
    </location>
</feature>
<dbReference type="Proteomes" id="UP000653305">
    <property type="component" value="Unassembled WGS sequence"/>
</dbReference>
<dbReference type="SMART" id="SM00184">
    <property type="entry name" value="RING"/>
    <property type="match status" value="1"/>
</dbReference>
<dbReference type="AlphaFoldDB" id="A0A830CE99"/>
<keyword evidence="4 6" id="KW-0863">Zinc-finger</keyword>
<proteinExistence type="predicted"/>